<evidence type="ECO:0000313" key="2">
    <source>
        <dbReference type="Proteomes" id="UP000188181"/>
    </source>
</evidence>
<keyword evidence="2" id="KW-1185">Reference proteome</keyword>
<protein>
    <recommendedName>
        <fullName evidence="3">Uroporphyrinogen decarboxylase (URO-D) domain-containing protein</fullName>
    </recommendedName>
</protein>
<dbReference type="SUPFAM" id="SSF51726">
    <property type="entry name" value="UROD/MetE-like"/>
    <property type="match status" value="1"/>
</dbReference>
<dbReference type="EMBL" id="CP019646">
    <property type="protein sequence ID" value="AQQ70475.1"/>
    <property type="molecule type" value="Genomic_DNA"/>
</dbReference>
<dbReference type="RefSeq" id="WP_146682736.1">
    <property type="nucleotide sequence ID" value="NZ_CP019646.1"/>
</dbReference>
<evidence type="ECO:0000313" key="1">
    <source>
        <dbReference type="EMBL" id="AQQ70475.1"/>
    </source>
</evidence>
<name>A0A1Q2MCQ7_9BACT</name>
<dbReference type="AlphaFoldDB" id="A0A1Q2MCQ7"/>
<dbReference type="OrthoDB" id="2082033at2"/>
<sequence>MLDELKELLKYLEENINVDEFLMRDQLHKSALSYENLKRLPVIASYPYPDEQKFIPYPHGEVFDDPEKMLYNQFLSTFDQSPFLSLEVGDDLPFSIRADFGCVLIASVFGANIERQGDNPPWVRHRKGPVSYEQIKNTDIDDHSLGMIPKAAQRYEFYRDVLKEYPRLESVTSVTLSDLQGPFDNLELLRGSEVFLDMSLRREEVKESLRILAGAQIKLVKYFSHYVNEKIPGYSHQHGFLIAGEVLIRSDTSIMISPDMYREIIAPFDEKILRHLSGGIHSCGNVDNIVKEYLNLKSIRCFDYGQSEMNDVWVLYNIAKQKKAGLTRIAVSEEELISGSALDKMPTGVSLIFRASSFEHAKSVIKDYMKGTNHG</sequence>
<reference evidence="2" key="1">
    <citation type="submission" date="2017-02" db="EMBL/GenBank/DDBJ databases">
        <title>Comparative genomics and description of representatives of a novel lineage of planctomycetes thriving in anoxic sediments.</title>
        <authorList>
            <person name="Spring S."/>
            <person name="Bunk B."/>
            <person name="Sproer C."/>
        </authorList>
    </citation>
    <scope>NUCLEOTIDE SEQUENCE [LARGE SCALE GENOMIC DNA]</scope>
    <source>
        <strain evidence="2">SM-Chi-D1</strain>
    </source>
</reference>
<dbReference type="InterPro" id="IPR038071">
    <property type="entry name" value="UROD/MetE-like_sf"/>
</dbReference>
<organism evidence="1 2">
    <name type="scientific">Limihaloglobus sulfuriphilus</name>
    <dbReference type="NCBI Taxonomy" id="1851148"/>
    <lineage>
        <taxon>Bacteria</taxon>
        <taxon>Pseudomonadati</taxon>
        <taxon>Planctomycetota</taxon>
        <taxon>Phycisphaerae</taxon>
        <taxon>Sedimentisphaerales</taxon>
        <taxon>Sedimentisphaeraceae</taxon>
        <taxon>Limihaloglobus</taxon>
    </lineage>
</organism>
<dbReference type="KEGG" id="pbas:SMSP2_00827"/>
<gene>
    <name evidence="1" type="ORF">SMSP2_00827</name>
</gene>
<proteinExistence type="predicted"/>
<dbReference type="Proteomes" id="UP000188181">
    <property type="component" value="Chromosome"/>
</dbReference>
<evidence type="ECO:0008006" key="3">
    <source>
        <dbReference type="Google" id="ProtNLM"/>
    </source>
</evidence>
<accession>A0A1Q2MCQ7</accession>
<dbReference type="STRING" id="1851148.SMSP2_00827"/>
<dbReference type="Gene3D" id="3.20.20.210">
    <property type="match status" value="1"/>
</dbReference>